<dbReference type="AlphaFoldDB" id="A0A4R2NPW8"/>
<feature type="domain" description="Calcineurin-like phosphoesterase" evidence="1">
    <location>
        <begin position="71"/>
        <end position="298"/>
    </location>
</feature>
<dbReference type="InterPro" id="IPR004843">
    <property type="entry name" value="Calcineurin-like_PHP"/>
</dbReference>
<evidence type="ECO:0000313" key="3">
    <source>
        <dbReference type="Proteomes" id="UP000294564"/>
    </source>
</evidence>
<dbReference type="Proteomes" id="UP000294564">
    <property type="component" value="Unassembled WGS sequence"/>
</dbReference>
<proteinExistence type="predicted"/>
<protein>
    <submittedName>
        <fullName evidence="2">Calcineurin-like phosphoesterase family protein</fullName>
    </submittedName>
</protein>
<name>A0A4R2NPW8_9FLAO</name>
<accession>A0A4R2NPW8</accession>
<organism evidence="2 3">
    <name type="scientific">Tenacibaculum skagerrakense</name>
    <dbReference type="NCBI Taxonomy" id="186571"/>
    <lineage>
        <taxon>Bacteria</taxon>
        <taxon>Pseudomonadati</taxon>
        <taxon>Bacteroidota</taxon>
        <taxon>Flavobacteriia</taxon>
        <taxon>Flavobacteriales</taxon>
        <taxon>Flavobacteriaceae</taxon>
        <taxon>Tenacibaculum</taxon>
    </lineage>
</organism>
<dbReference type="InterPro" id="IPR051918">
    <property type="entry name" value="STPP_CPPED1"/>
</dbReference>
<dbReference type="EMBL" id="SLXM01000009">
    <property type="protein sequence ID" value="TCP23335.1"/>
    <property type="molecule type" value="Genomic_DNA"/>
</dbReference>
<evidence type="ECO:0000259" key="1">
    <source>
        <dbReference type="Pfam" id="PF00149"/>
    </source>
</evidence>
<dbReference type="OrthoDB" id="9809781at2"/>
<keyword evidence="3" id="KW-1185">Reference proteome</keyword>
<dbReference type="RefSeq" id="WP_132795592.1">
    <property type="nucleotide sequence ID" value="NZ_SLXM01000009.1"/>
</dbReference>
<dbReference type="GO" id="GO:0016787">
    <property type="term" value="F:hydrolase activity"/>
    <property type="evidence" value="ECO:0007669"/>
    <property type="project" value="InterPro"/>
</dbReference>
<dbReference type="PANTHER" id="PTHR43143">
    <property type="entry name" value="METALLOPHOSPHOESTERASE, CALCINEURIN SUPERFAMILY"/>
    <property type="match status" value="1"/>
</dbReference>
<dbReference type="Pfam" id="PF00149">
    <property type="entry name" value="Metallophos"/>
    <property type="match status" value="1"/>
</dbReference>
<dbReference type="SUPFAM" id="SSF56300">
    <property type="entry name" value="Metallo-dependent phosphatases"/>
    <property type="match status" value="1"/>
</dbReference>
<dbReference type="Gene3D" id="3.60.21.10">
    <property type="match status" value="1"/>
</dbReference>
<reference evidence="2 3" key="1">
    <citation type="submission" date="2019-03" db="EMBL/GenBank/DDBJ databases">
        <title>Genomic Encyclopedia of Type Strains, Phase IV (KMG-IV): sequencing the most valuable type-strain genomes for metagenomic binning, comparative biology and taxonomic classification.</title>
        <authorList>
            <person name="Goeker M."/>
        </authorList>
    </citation>
    <scope>NUCLEOTIDE SEQUENCE [LARGE SCALE GENOMIC DNA]</scope>
    <source>
        <strain evidence="2 3">DSM 14836</strain>
    </source>
</reference>
<dbReference type="InterPro" id="IPR029052">
    <property type="entry name" value="Metallo-depent_PP-like"/>
</dbReference>
<evidence type="ECO:0000313" key="2">
    <source>
        <dbReference type="EMBL" id="TCP23335.1"/>
    </source>
</evidence>
<sequence>MKIKHLILLLAVCCIVACKTEKKEKEETKSFTKELTSFSKDSIEYSFVFLGCNRVDRHQEYDTTATNGSTANLYAMKRIWNEVASLDQKPDLFFFLGDMVLGESTTTKLDSQLKDWVNLYNDTSFSAISTSGIETVAVPGNHEMLYWADYGVKGHDEWPLKGATQIWMNHMTEFMPKDRDIVTGNDSINNQMTFAFTRKNIGFILMNTDTYNAPSKVNPYGLEGQIPTNWIINKVEEYKNDASIEHIFVLGHKPYYISENGIITPKTGHEGFPEGPTLWPKLRENNVIAMLSAHKHDYQRMQPEGDKTYQVIAGNAGSPGEAPFFGYTKIDVMSSGEIHLTAMGFDQGNPYYAPVPNSPTTIRDQTILTWTANANPYSN</sequence>
<dbReference type="PANTHER" id="PTHR43143:SF1">
    <property type="entry name" value="SERINE_THREONINE-PROTEIN PHOSPHATASE CPPED1"/>
    <property type="match status" value="1"/>
</dbReference>
<comment type="caution">
    <text evidence="2">The sequence shown here is derived from an EMBL/GenBank/DDBJ whole genome shotgun (WGS) entry which is preliminary data.</text>
</comment>
<gene>
    <name evidence="2" type="ORF">EV195_10959</name>
</gene>